<protein>
    <recommendedName>
        <fullName evidence="3">DUF4325 domain-containing protein</fullName>
    </recommendedName>
</protein>
<dbReference type="RefSeq" id="WP_244505112.1">
    <property type="nucleotide sequence ID" value="NZ_FNCS01000015.1"/>
</dbReference>
<reference evidence="1 2" key="1">
    <citation type="submission" date="2016-10" db="EMBL/GenBank/DDBJ databases">
        <authorList>
            <person name="de Groot N.N."/>
        </authorList>
    </citation>
    <scope>NUCLEOTIDE SEQUENCE [LARGE SCALE GENOMIC DNA]</scope>
    <source>
        <strain evidence="1 2">CGMCC 1.10267</strain>
    </source>
</reference>
<organism evidence="1 2">
    <name type="scientific">Pelagibacterium luteolum</name>
    <dbReference type="NCBI Taxonomy" id="440168"/>
    <lineage>
        <taxon>Bacteria</taxon>
        <taxon>Pseudomonadati</taxon>
        <taxon>Pseudomonadota</taxon>
        <taxon>Alphaproteobacteria</taxon>
        <taxon>Hyphomicrobiales</taxon>
        <taxon>Devosiaceae</taxon>
        <taxon>Pelagibacterium</taxon>
    </lineage>
</organism>
<dbReference type="Proteomes" id="UP000199495">
    <property type="component" value="Unassembled WGS sequence"/>
</dbReference>
<evidence type="ECO:0008006" key="3">
    <source>
        <dbReference type="Google" id="ProtNLM"/>
    </source>
</evidence>
<gene>
    <name evidence="1" type="ORF">SAMN04487974_11543</name>
</gene>
<keyword evidence="2" id="KW-1185">Reference proteome</keyword>
<dbReference type="AlphaFoldDB" id="A0A1G7YRN1"/>
<name>A0A1G7YRN1_9HYPH</name>
<dbReference type="STRING" id="440168.SAMN04487974_11543"/>
<sequence>MKIYLLAIGGSDVLAGALNGRSALNALLSMTATEPANPEPVFLDFTGIEVATASFLRESILAFRDIVRGRRSKFYPVVANANDAVREELLELLMPRGDVLMLCALDEADAVTMAAPLGELDPKQRLTFDLVHEHGETDAGALMREYGKSEGVKHTTAWNNRLASLASLGLVIETSQGRAKRYRPLFEGV</sequence>
<accession>A0A1G7YRN1</accession>
<evidence type="ECO:0000313" key="1">
    <source>
        <dbReference type="EMBL" id="SDG99121.1"/>
    </source>
</evidence>
<proteinExistence type="predicted"/>
<dbReference type="EMBL" id="FNCS01000015">
    <property type="protein sequence ID" value="SDG99121.1"/>
    <property type="molecule type" value="Genomic_DNA"/>
</dbReference>
<evidence type="ECO:0000313" key="2">
    <source>
        <dbReference type="Proteomes" id="UP000199495"/>
    </source>
</evidence>